<name>A0A6S8B061_9STRA</name>
<evidence type="ECO:0000313" key="2">
    <source>
        <dbReference type="EMBL" id="CAE0434623.1"/>
    </source>
</evidence>
<accession>A0A6S8B061</accession>
<gene>
    <name evidence="2" type="ORF">ASTO00021_LOCUS4918</name>
    <name evidence="3" type="ORF">ASTO00021_LOCUS4919</name>
    <name evidence="4" type="ORF">ASTO00021_LOCUS4923</name>
    <name evidence="5" type="ORF">ASTO00021_LOCUS4925</name>
</gene>
<organism evidence="2">
    <name type="scientific">Aplanochytrium stocchinoi</name>
    <dbReference type="NCBI Taxonomy" id="215587"/>
    <lineage>
        <taxon>Eukaryota</taxon>
        <taxon>Sar</taxon>
        <taxon>Stramenopiles</taxon>
        <taxon>Bigyra</taxon>
        <taxon>Labyrinthulomycetes</taxon>
        <taxon>Thraustochytrida</taxon>
        <taxon>Thraustochytriidae</taxon>
        <taxon>Aplanochytrium</taxon>
    </lineage>
</organism>
<dbReference type="EMBL" id="HBIN01006721">
    <property type="protein sequence ID" value="CAE0434623.1"/>
    <property type="molecule type" value="Transcribed_RNA"/>
</dbReference>
<evidence type="ECO:0000259" key="1">
    <source>
        <dbReference type="PROSITE" id="PS50104"/>
    </source>
</evidence>
<proteinExistence type="predicted"/>
<dbReference type="EMBL" id="HBIN01006728">
    <property type="protein sequence ID" value="CAE0434630.1"/>
    <property type="molecule type" value="Transcribed_RNA"/>
</dbReference>
<protein>
    <recommendedName>
        <fullName evidence="1">TIR domain-containing protein</fullName>
    </recommendedName>
</protein>
<evidence type="ECO:0000313" key="5">
    <source>
        <dbReference type="EMBL" id="CAE0434630.1"/>
    </source>
</evidence>
<dbReference type="PANTHER" id="PTHR46270">
    <property type="entry name" value="ARMADILLO-TYPE FOLD-RELATED"/>
    <property type="match status" value="1"/>
</dbReference>
<evidence type="ECO:0000313" key="4">
    <source>
        <dbReference type="EMBL" id="CAE0434628.1"/>
    </source>
</evidence>
<dbReference type="PANTHER" id="PTHR46270:SF2">
    <property type="entry name" value="TIR DOMAIN-CONTAINING PROTEIN"/>
    <property type="match status" value="1"/>
</dbReference>
<dbReference type="Pfam" id="PF13676">
    <property type="entry name" value="TIR_2"/>
    <property type="match status" value="1"/>
</dbReference>
<dbReference type="Gene3D" id="3.40.50.10140">
    <property type="entry name" value="Toll/interleukin-1 receptor homology (TIR) domain"/>
    <property type="match status" value="1"/>
</dbReference>
<dbReference type="AlphaFoldDB" id="A0A6S8B061"/>
<sequence length="224" mass="25549">MGLGDYIDNAVAQNMDSMDIVRGIVDGHANGEEELANALGVSTIGDKTKLHKGLSCNDKRKALVHPRNRNNSAERYHCFLAHEWGDKNTNYLTHEVVSQINKELKKKGLTTWFDEDRMHGFIFNDMARGIDKSGKVVVFITKRYMERLMDENNNCAKEFNYATQHNAIGVHNIIPVVIETSMLDTSKWRGSLGMNLSSKLFVDMSTERLRKQKIDELYNKILDL</sequence>
<dbReference type="SUPFAM" id="SSF52200">
    <property type="entry name" value="Toll/Interleukin receptor TIR domain"/>
    <property type="match status" value="1"/>
</dbReference>
<dbReference type="EMBL" id="HBIN01006722">
    <property type="protein sequence ID" value="CAE0434624.1"/>
    <property type="molecule type" value="Transcribed_RNA"/>
</dbReference>
<dbReference type="InterPro" id="IPR035897">
    <property type="entry name" value="Toll_tir_struct_dom_sf"/>
</dbReference>
<dbReference type="GO" id="GO:0007165">
    <property type="term" value="P:signal transduction"/>
    <property type="evidence" value="ECO:0007669"/>
    <property type="project" value="InterPro"/>
</dbReference>
<dbReference type="EMBL" id="HBIN01006726">
    <property type="protein sequence ID" value="CAE0434628.1"/>
    <property type="molecule type" value="Transcribed_RNA"/>
</dbReference>
<feature type="domain" description="TIR" evidence="1">
    <location>
        <begin position="74"/>
        <end position="213"/>
    </location>
</feature>
<reference evidence="2" key="1">
    <citation type="submission" date="2021-01" db="EMBL/GenBank/DDBJ databases">
        <authorList>
            <person name="Corre E."/>
            <person name="Pelletier E."/>
            <person name="Niang G."/>
            <person name="Scheremetjew M."/>
            <person name="Finn R."/>
            <person name="Kale V."/>
            <person name="Holt S."/>
            <person name="Cochrane G."/>
            <person name="Meng A."/>
            <person name="Brown T."/>
            <person name="Cohen L."/>
        </authorList>
    </citation>
    <scope>NUCLEOTIDE SEQUENCE</scope>
    <source>
        <strain evidence="2">GSBS06</strain>
    </source>
</reference>
<dbReference type="InterPro" id="IPR000157">
    <property type="entry name" value="TIR_dom"/>
</dbReference>
<dbReference type="PROSITE" id="PS50104">
    <property type="entry name" value="TIR"/>
    <property type="match status" value="1"/>
</dbReference>
<evidence type="ECO:0000313" key="3">
    <source>
        <dbReference type="EMBL" id="CAE0434624.1"/>
    </source>
</evidence>